<dbReference type="AlphaFoldDB" id="A0A951QRS2"/>
<evidence type="ECO:0008006" key="3">
    <source>
        <dbReference type="Google" id="ProtNLM"/>
    </source>
</evidence>
<sequence length="129" mass="14263">MSEVNNNFSGANFTGITNFDGTHYANQTGILHNYAPEQNLADAAKEIQDLLAQLQLTNPTVTEAQKQAAMVKKVEQHIKQNPTIRDRLLNALKQGGIETLKQALDTIYKNPFVSISVETVKGFLEAEYA</sequence>
<evidence type="ECO:0000313" key="2">
    <source>
        <dbReference type="Proteomes" id="UP000729701"/>
    </source>
</evidence>
<name>A0A951QRS2_9CYAN</name>
<accession>A0A951QRS2</accession>
<organism evidence="1 2">
    <name type="scientific">Cyanomargarita calcarea GSE-NOS-MK-12-04C</name>
    <dbReference type="NCBI Taxonomy" id="2839659"/>
    <lineage>
        <taxon>Bacteria</taxon>
        <taxon>Bacillati</taxon>
        <taxon>Cyanobacteriota</taxon>
        <taxon>Cyanophyceae</taxon>
        <taxon>Nostocales</taxon>
        <taxon>Cyanomargaritaceae</taxon>
        <taxon>Cyanomargarita</taxon>
    </lineage>
</organism>
<reference evidence="1" key="2">
    <citation type="journal article" date="2022" name="Microbiol. Resour. Announc.">
        <title>Metagenome Sequencing to Explore Phylogenomics of Terrestrial Cyanobacteria.</title>
        <authorList>
            <person name="Ward R.D."/>
            <person name="Stajich J.E."/>
            <person name="Johansen J.R."/>
            <person name="Huntemann M."/>
            <person name="Clum A."/>
            <person name="Foster B."/>
            <person name="Foster B."/>
            <person name="Roux S."/>
            <person name="Palaniappan K."/>
            <person name="Varghese N."/>
            <person name="Mukherjee S."/>
            <person name="Reddy T.B.K."/>
            <person name="Daum C."/>
            <person name="Copeland A."/>
            <person name="Chen I.A."/>
            <person name="Ivanova N.N."/>
            <person name="Kyrpides N.C."/>
            <person name="Shapiro N."/>
            <person name="Eloe-Fadrosh E.A."/>
            <person name="Pietrasiak N."/>
        </authorList>
    </citation>
    <scope>NUCLEOTIDE SEQUENCE</scope>
    <source>
        <strain evidence="1">GSE-NOS-MK-12-04C</strain>
    </source>
</reference>
<reference evidence="1" key="1">
    <citation type="submission" date="2021-05" db="EMBL/GenBank/DDBJ databases">
        <authorList>
            <person name="Pietrasiak N."/>
            <person name="Ward R."/>
            <person name="Stajich J.E."/>
            <person name="Kurbessoian T."/>
        </authorList>
    </citation>
    <scope>NUCLEOTIDE SEQUENCE</scope>
    <source>
        <strain evidence="1">GSE-NOS-MK-12-04C</strain>
    </source>
</reference>
<gene>
    <name evidence="1" type="ORF">KME60_28435</name>
</gene>
<protein>
    <recommendedName>
        <fullName evidence="3">Pentapeptide repeat-containing protein</fullName>
    </recommendedName>
</protein>
<proteinExistence type="predicted"/>
<comment type="caution">
    <text evidence="1">The sequence shown here is derived from an EMBL/GenBank/DDBJ whole genome shotgun (WGS) entry which is preliminary data.</text>
</comment>
<dbReference type="EMBL" id="JAHHGZ010000041">
    <property type="protein sequence ID" value="MBW4671244.1"/>
    <property type="molecule type" value="Genomic_DNA"/>
</dbReference>
<dbReference type="Proteomes" id="UP000729701">
    <property type="component" value="Unassembled WGS sequence"/>
</dbReference>
<evidence type="ECO:0000313" key="1">
    <source>
        <dbReference type="EMBL" id="MBW4671244.1"/>
    </source>
</evidence>